<evidence type="ECO:0000256" key="3">
    <source>
        <dbReference type="ARBA" id="ARBA00022692"/>
    </source>
</evidence>
<dbReference type="PIRSF" id="PIRSF006324">
    <property type="entry name" value="LeuE"/>
    <property type="match status" value="1"/>
</dbReference>
<dbReference type="InterPro" id="IPR001123">
    <property type="entry name" value="LeuE-type"/>
</dbReference>
<dbReference type="EMBL" id="BMDG01000006">
    <property type="protein sequence ID" value="GGI08365.1"/>
    <property type="molecule type" value="Genomic_DNA"/>
</dbReference>
<dbReference type="PANTHER" id="PTHR30086:SF20">
    <property type="entry name" value="ARGININE EXPORTER PROTEIN ARGO-RELATED"/>
    <property type="match status" value="1"/>
</dbReference>
<evidence type="ECO:0000256" key="2">
    <source>
        <dbReference type="ARBA" id="ARBA00022475"/>
    </source>
</evidence>
<feature type="transmembrane region" description="Helical" evidence="6">
    <location>
        <begin position="193"/>
        <end position="212"/>
    </location>
</feature>
<gene>
    <name evidence="7" type="ORF">GCM10007368_20800</name>
</gene>
<proteinExistence type="predicted"/>
<keyword evidence="8" id="KW-1185">Reference proteome</keyword>
<evidence type="ECO:0000256" key="5">
    <source>
        <dbReference type="ARBA" id="ARBA00023136"/>
    </source>
</evidence>
<evidence type="ECO:0000256" key="1">
    <source>
        <dbReference type="ARBA" id="ARBA00004651"/>
    </source>
</evidence>
<comment type="caution">
    <text evidence="7">The sequence shown here is derived from an EMBL/GenBank/DDBJ whole genome shotgun (WGS) entry which is preliminary data.</text>
</comment>
<reference evidence="8" key="1">
    <citation type="journal article" date="2019" name="Int. J. Syst. Evol. Microbiol.">
        <title>The Global Catalogue of Microorganisms (GCM) 10K type strain sequencing project: providing services to taxonomists for standard genome sequencing and annotation.</title>
        <authorList>
            <consortium name="The Broad Institute Genomics Platform"/>
            <consortium name="The Broad Institute Genome Sequencing Center for Infectious Disease"/>
            <person name="Wu L."/>
            <person name="Ma J."/>
        </authorList>
    </citation>
    <scope>NUCLEOTIDE SEQUENCE [LARGE SCALE GENOMIC DNA]</scope>
    <source>
        <strain evidence="8">CCM 8653</strain>
    </source>
</reference>
<evidence type="ECO:0000313" key="7">
    <source>
        <dbReference type="EMBL" id="GGI08365.1"/>
    </source>
</evidence>
<evidence type="ECO:0000313" key="8">
    <source>
        <dbReference type="Proteomes" id="UP000632535"/>
    </source>
</evidence>
<accession>A0ABQ2B934</accession>
<evidence type="ECO:0000256" key="4">
    <source>
        <dbReference type="ARBA" id="ARBA00022989"/>
    </source>
</evidence>
<dbReference type="Proteomes" id="UP000632535">
    <property type="component" value="Unassembled WGS sequence"/>
</dbReference>
<organism evidence="7 8">
    <name type="scientific">Isoptericola cucumis</name>
    <dbReference type="NCBI Taxonomy" id="1776856"/>
    <lineage>
        <taxon>Bacteria</taxon>
        <taxon>Bacillati</taxon>
        <taxon>Actinomycetota</taxon>
        <taxon>Actinomycetes</taxon>
        <taxon>Micrococcales</taxon>
        <taxon>Promicromonosporaceae</taxon>
        <taxon>Isoptericola</taxon>
    </lineage>
</organism>
<name>A0ABQ2B934_9MICO</name>
<feature type="transmembrane region" description="Helical" evidence="6">
    <location>
        <begin position="156"/>
        <end position="181"/>
    </location>
</feature>
<keyword evidence="3 6" id="KW-0812">Transmembrane</keyword>
<dbReference type="RefSeq" id="WP_188523631.1">
    <property type="nucleotide sequence ID" value="NZ_BMDG01000006.1"/>
</dbReference>
<evidence type="ECO:0000256" key="6">
    <source>
        <dbReference type="SAM" id="Phobius"/>
    </source>
</evidence>
<dbReference type="PANTHER" id="PTHR30086">
    <property type="entry name" value="ARGININE EXPORTER PROTEIN ARGO"/>
    <property type="match status" value="1"/>
</dbReference>
<sequence>MTALLPSTPLLLAFLGATLATLAVPGPSVLYVVTRSTAHGRRAGLLSMLGLETGAALHVLAAALGLAALLARSPVAFDAVRWGGAAYLVWLGVRELRTARPGTDGDAGTPPPVGRWRLFADGVLVDVLNPKTAVFFLAFLPQFVDPGRSPAAGQLAALGLVFVALAAAVDSTYAVLAARLAARWRASGRVRLVMSRAAGGVYLALAGAAVVVR</sequence>
<keyword evidence="5 6" id="KW-0472">Membrane</keyword>
<comment type="subcellular location">
    <subcellularLocation>
        <location evidence="1">Cell membrane</location>
        <topology evidence="1">Multi-pass membrane protein</topology>
    </subcellularLocation>
</comment>
<protein>
    <submittedName>
        <fullName evidence="7">RhtB family transporter</fullName>
    </submittedName>
</protein>
<keyword evidence="4 6" id="KW-1133">Transmembrane helix</keyword>
<keyword evidence="2" id="KW-1003">Cell membrane</keyword>
<dbReference type="Pfam" id="PF01810">
    <property type="entry name" value="LysE"/>
    <property type="match status" value="1"/>
</dbReference>
<feature type="transmembrane region" description="Helical" evidence="6">
    <location>
        <begin position="47"/>
        <end position="71"/>
    </location>
</feature>